<dbReference type="InterPro" id="IPR023485">
    <property type="entry name" value="Ptyr_pPase"/>
</dbReference>
<evidence type="ECO:0000256" key="3">
    <source>
        <dbReference type="ARBA" id="ARBA00023002"/>
    </source>
</evidence>
<evidence type="ECO:0000256" key="9">
    <source>
        <dbReference type="ARBA" id="ARBA00066655"/>
    </source>
</evidence>
<dbReference type="EMBL" id="NOWF01000008">
    <property type="protein sequence ID" value="OYD06860.1"/>
    <property type="molecule type" value="Genomic_DNA"/>
</dbReference>
<feature type="active site" description="Nucleophile" evidence="10">
    <location>
        <position position="85"/>
    </location>
</feature>
<dbReference type="GO" id="GO:0005737">
    <property type="term" value="C:cytoplasm"/>
    <property type="evidence" value="ECO:0007669"/>
    <property type="project" value="UniProtKB-SubCell"/>
</dbReference>
<feature type="domain" description="Phosphotyrosine protein phosphatase I" evidence="11">
    <location>
        <begin position="7"/>
        <end position="140"/>
    </location>
</feature>
<feature type="disulfide bond" description="Redox-active; alternate" evidence="10">
    <location>
        <begin position="85"/>
        <end position="92"/>
    </location>
</feature>
<accession>A0A235B3I5</accession>
<protein>
    <recommendedName>
        <fullName evidence="6 10">Arsenate reductase</fullName>
        <ecNumber evidence="9 10">1.20.4.4</ecNumber>
    </recommendedName>
</protein>
<keyword evidence="1 10" id="KW-0963">Cytoplasm</keyword>
<dbReference type="NCBIfam" id="NF010053">
    <property type="entry name" value="PRK13530.1"/>
    <property type="match status" value="1"/>
</dbReference>
<dbReference type="Pfam" id="PF01451">
    <property type="entry name" value="LMWPc"/>
    <property type="match status" value="1"/>
</dbReference>
<dbReference type="InterPro" id="IPR014064">
    <property type="entry name" value="Arsenate_reductase_ArsC"/>
</dbReference>
<dbReference type="OrthoDB" id="9784339at2"/>
<proteinExistence type="inferred from homology"/>
<evidence type="ECO:0000256" key="6">
    <source>
        <dbReference type="ARBA" id="ARBA00039879"/>
    </source>
</evidence>
<keyword evidence="2 10" id="KW-0059">Arsenical resistance</keyword>
<dbReference type="GO" id="GO:0030612">
    <property type="term" value="F:arsenate reductase (thioredoxin) activity"/>
    <property type="evidence" value="ECO:0007669"/>
    <property type="project" value="UniProtKB-UniRule"/>
</dbReference>
<evidence type="ECO:0000256" key="8">
    <source>
        <dbReference type="ARBA" id="ARBA00061528"/>
    </source>
</evidence>
<keyword evidence="5 10" id="KW-0676">Redox-active center</keyword>
<feature type="active site" description="Nucleophile" evidence="10">
    <location>
        <position position="13"/>
    </location>
</feature>
<evidence type="ECO:0000256" key="2">
    <source>
        <dbReference type="ARBA" id="ARBA00022849"/>
    </source>
</evidence>
<comment type="function">
    <text evidence="10">Catalyzes the reduction of arsenate [As(V)] to arsenite [As(III)].</text>
</comment>
<keyword evidence="4 10" id="KW-1015">Disulfide bond</keyword>
<comment type="caution">
    <text evidence="12">The sequence shown here is derived from an EMBL/GenBank/DDBJ whole genome shotgun (WGS) entry which is preliminary data.</text>
</comment>
<organism evidence="12 13">
    <name type="scientific">Paludifilum halophilum</name>
    <dbReference type="NCBI Taxonomy" id="1642702"/>
    <lineage>
        <taxon>Bacteria</taxon>
        <taxon>Bacillati</taxon>
        <taxon>Bacillota</taxon>
        <taxon>Bacilli</taxon>
        <taxon>Bacillales</taxon>
        <taxon>Thermoactinomycetaceae</taxon>
        <taxon>Paludifilum</taxon>
    </lineage>
</organism>
<dbReference type="Gene3D" id="3.40.50.2300">
    <property type="match status" value="1"/>
</dbReference>
<feature type="disulfide bond" description="Redox-active; alternate" evidence="10">
    <location>
        <begin position="13"/>
        <end position="85"/>
    </location>
</feature>
<evidence type="ECO:0000313" key="12">
    <source>
        <dbReference type="EMBL" id="OYD06860.1"/>
    </source>
</evidence>
<evidence type="ECO:0000256" key="10">
    <source>
        <dbReference type="HAMAP-Rule" id="MF_01624"/>
    </source>
</evidence>
<dbReference type="RefSeq" id="WP_094265060.1">
    <property type="nucleotide sequence ID" value="NZ_NOWF01000008.1"/>
</dbReference>
<dbReference type="HAMAP" id="MF_01624">
    <property type="entry name" value="Arsenate_reduct"/>
    <property type="match status" value="1"/>
</dbReference>
<evidence type="ECO:0000256" key="5">
    <source>
        <dbReference type="ARBA" id="ARBA00023284"/>
    </source>
</evidence>
<sequence length="144" mass="16136">MTADKKKTIYFLCTGNSCRSQIAEGFGKQILGDRFNVYSAGIEAHGLNPKAVKAMAEKGNDISGQTSNIIDPEILNNADYVITLCGDANDKCPMTPPHVNRQHWGFDDPAKAEGTEEEVWAVFQRVRDQIEERIRRFVEETEDT</sequence>
<evidence type="ECO:0000256" key="7">
    <source>
        <dbReference type="ARBA" id="ARBA00052766"/>
    </source>
</evidence>
<feature type="active site" description="Nucleophile" evidence="10">
    <location>
        <position position="92"/>
    </location>
</feature>
<dbReference type="PANTHER" id="PTHR43428">
    <property type="entry name" value="ARSENATE REDUCTASE"/>
    <property type="match status" value="1"/>
</dbReference>
<keyword evidence="3 10" id="KW-0560">Oxidoreductase</keyword>
<gene>
    <name evidence="10 12" type="primary">arsC</name>
    <name evidence="12" type="ORF">CHM34_13015</name>
</gene>
<dbReference type="SMART" id="SM00226">
    <property type="entry name" value="LMWPc"/>
    <property type="match status" value="1"/>
</dbReference>
<evidence type="ECO:0000259" key="11">
    <source>
        <dbReference type="SMART" id="SM00226"/>
    </source>
</evidence>
<dbReference type="CDD" id="cd16345">
    <property type="entry name" value="LMWP_ArsC"/>
    <property type="match status" value="1"/>
</dbReference>
<evidence type="ECO:0000256" key="4">
    <source>
        <dbReference type="ARBA" id="ARBA00023157"/>
    </source>
</evidence>
<dbReference type="SUPFAM" id="SSF52788">
    <property type="entry name" value="Phosphotyrosine protein phosphatases I"/>
    <property type="match status" value="1"/>
</dbReference>
<dbReference type="EC" id="1.20.4.4" evidence="9 10"/>
<evidence type="ECO:0000313" key="13">
    <source>
        <dbReference type="Proteomes" id="UP000215459"/>
    </source>
</evidence>
<dbReference type="FunFam" id="3.40.50.2300:FF:000237">
    <property type="entry name" value="Arsenate reductase"/>
    <property type="match status" value="1"/>
</dbReference>
<dbReference type="AlphaFoldDB" id="A0A235B3I5"/>
<comment type="similarity">
    <text evidence="8 10">Belongs to the low molecular weight phosphotyrosine protein phosphatase family. Thioredoxin-coupled ArsC subfamily.</text>
</comment>
<dbReference type="GO" id="GO:0046685">
    <property type="term" value="P:response to arsenic-containing substance"/>
    <property type="evidence" value="ECO:0007669"/>
    <property type="project" value="UniProtKB-UniRule"/>
</dbReference>
<comment type="subcellular location">
    <subcellularLocation>
        <location evidence="10">Cytoplasm</location>
    </subcellularLocation>
</comment>
<dbReference type="GO" id="GO:0004725">
    <property type="term" value="F:protein tyrosine phosphatase activity"/>
    <property type="evidence" value="ECO:0007669"/>
    <property type="project" value="UniProtKB-UniRule"/>
</dbReference>
<comment type="catalytic activity">
    <reaction evidence="7 10">
        <text>arsenate + [thioredoxin]-dithiol + H(+) = arsenite + [thioredoxin]-disulfide + H2O</text>
        <dbReference type="Rhea" id="RHEA:43848"/>
        <dbReference type="Rhea" id="RHEA-COMP:10698"/>
        <dbReference type="Rhea" id="RHEA-COMP:10700"/>
        <dbReference type="ChEBI" id="CHEBI:15377"/>
        <dbReference type="ChEBI" id="CHEBI:15378"/>
        <dbReference type="ChEBI" id="CHEBI:29242"/>
        <dbReference type="ChEBI" id="CHEBI:29950"/>
        <dbReference type="ChEBI" id="CHEBI:48597"/>
        <dbReference type="ChEBI" id="CHEBI:50058"/>
        <dbReference type="EC" id="1.20.4.4"/>
    </reaction>
</comment>
<name>A0A235B3I5_9BACL</name>
<dbReference type="InterPro" id="IPR036196">
    <property type="entry name" value="Ptyr_pPase_sf"/>
</dbReference>
<dbReference type="NCBIfam" id="TIGR02691">
    <property type="entry name" value="arsC_pI258_fam"/>
    <property type="match status" value="1"/>
</dbReference>
<evidence type="ECO:0000256" key="1">
    <source>
        <dbReference type="ARBA" id="ARBA00022490"/>
    </source>
</evidence>
<dbReference type="Proteomes" id="UP000215459">
    <property type="component" value="Unassembled WGS sequence"/>
</dbReference>
<dbReference type="PANTHER" id="PTHR43428:SF1">
    <property type="entry name" value="ARSENATE REDUCTASE"/>
    <property type="match status" value="1"/>
</dbReference>
<reference evidence="12 13" key="1">
    <citation type="submission" date="2017-07" db="EMBL/GenBank/DDBJ databases">
        <title>The genome sequence of Paludifilum halophilum highlights mechanisms for microbial adaptation to high salt environemnts.</title>
        <authorList>
            <person name="Belbahri L."/>
        </authorList>
    </citation>
    <scope>NUCLEOTIDE SEQUENCE [LARGE SCALE GENOMIC DNA]</scope>
    <source>
        <strain evidence="12 13">DSM 102817</strain>
    </source>
</reference>
<keyword evidence="13" id="KW-1185">Reference proteome</keyword>